<feature type="chain" id="PRO_5030642321" evidence="1">
    <location>
        <begin position="18"/>
        <end position="199"/>
    </location>
</feature>
<keyword evidence="1" id="KW-0732">Signal</keyword>
<evidence type="ECO:0000256" key="1">
    <source>
        <dbReference type="SAM" id="SignalP"/>
    </source>
</evidence>
<dbReference type="EMBL" id="JACHCC010000007">
    <property type="protein sequence ID" value="MBB6500685.1"/>
    <property type="molecule type" value="Genomic_DNA"/>
</dbReference>
<protein>
    <submittedName>
        <fullName evidence="2">Uncharacterized protein</fullName>
    </submittedName>
</protein>
<dbReference type="Proteomes" id="UP000521017">
    <property type="component" value="Unassembled WGS sequence"/>
</dbReference>
<dbReference type="InterPro" id="IPR046732">
    <property type="entry name" value="DUF6624"/>
</dbReference>
<evidence type="ECO:0000313" key="2">
    <source>
        <dbReference type="EMBL" id="MBB6500685.1"/>
    </source>
</evidence>
<feature type="signal peptide" evidence="1">
    <location>
        <begin position="1"/>
        <end position="17"/>
    </location>
</feature>
<proteinExistence type="predicted"/>
<dbReference type="Pfam" id="PF20329">
    <property type="entry name" value="DUF6624"/>
    <property type="match status" value="1"/>
</dbReference>
<accession>A0A7X0J4G0</accession>
<gene>
    <name evidence="2" type="ORF">HDF25_002844</name>
</gene>
<evidence type="ECO:0000313" key="3">
    <source>
        <dbReference type="Proteomes" id="UP000521017"/>
    </source>
</evidence>
<reference evidence="2 3" key="1">
    <citation type="submission" date="2020-08" db="EMBL/GenBank/DDBJ databases">
        <title>Genomic Encyclopedia of Type Strains, Phase IV (KMG-V): Genome sequencing to study the core and pangenomes of soil and plant-associated prokaryotes.</title>
        <authorList>
            <person name="Whitman W."/>
        </authorList>
    </citation>
    <scope>NUCLEOTIDE SEQUENCE [LARGE SCALE GENOMIC DNA]</scope>
    <source>
        <strain evidence="2 3">M2T3</strain>
    </source>
</reference>
<sequence>MKTIFLLFYLSFSYTVAFSQTTIDSALYKKIEVMYKEDQKWRVESDKLYNKKKSVYDQATVDRKWAQTDSFNYAEAKRMIKKYGFPGYSLVGKSGSNKFFTIVQHCDDDVKFQQNVLTLMITEVNRHNASCEDYAYLKDRVLINQGKKQLYGTQCRYNPKTQKLSPLPTQDSLNLNKRRKEIGLPELSQYLKEMEKMEH</sequence>
<name>A0A7X0J4G0_9SPHI</name>
<dbReference type="AlphaFoldDB" id="A0A7X0J4G0"/>
<organism evidence="2 3">
    <name type="scientific">Pedobacter cryoconitis</name>
    <dbReference type="NCBI Taxonomy" id="188932"/>
    <lineage>
        <taxon>Bacteria</taxon>
        <taxon>Pseudomonadati</taxon>
        <taxon>Bacteroidota</taxon>
        <taxon>Sphingobacteriia</taxon>
        <taxon>Sphingobacteriales</taxon>
        <taxon>Sphingobacteriaceae</taxon>
        <taxon>Pedobacter</taxon>
    </lineage>
</organism>
<dbReference type="RefSeq" id="WP_184625724.1">
    <property type="nucleotide sequence ID" value="NZ_JACHCC010000007.1"/>
</dbReference>
<comment type="caution">
    <text evidence="2">The sequence shown here is derived from an EMBL/GenBank/DDBJ whole genome shotgun (WGS) entry which is preliminary data.</text>
</comment>